<accession>A0AAV1TPE8</accession>
<proteinExistence type="predicted"/>
<dbReference type="AlphaFoldDB" id="A0AAV1TPE8"/>
<evidence type="ECO:0000313" key="1">
    <source>
        <dbReference type="EMBL" id="CAK7923197.1"/>
    </source>
</evidence>
<dbReference type="EMBL" id="CAKLBY020000067">
    <property type="protein sequence ID" value="CAK7923197.1"/>
    <property type="molecule type" value="Genomic_DNA"/>
</dbReference>
<sequence length="76" mass="8509">MMNGDLAGWLGATDKVTILTAKGAGCLGISCSWMQYRCIAFTLSICDRRHREKITTGYELHRGLELGTRRLYPACR</sequence>
<reference evidence="1" key="1">
    <citation type="submission" date="2024-01" db="EMBL/GenBank/DDBJ databases">
        <authorList>
            <person name="Webb A."/>
        </authorList>
    </citation>
    <scope>NUCLEOTIDE SEQUENCE</scope>
    <source>
        <strain evidence="1">Pm1</strain>
    </source>
</reference>
<dbReference type="Proteomes" id="UP001162060">
    <property type="component" value="Unassembled WGS sequence"/>
</dbReference>
<comment type="caution">
    <text evidence="1">The sequence shown here is derived from an EMBL/GenBank/DDBJ whole genome shotgun (WGS) entry which is preliminary data.</text>
</comment>
<name>A0AAV1TPE8_9STRA</name>
<protein>
    <submittedName>
        <fullName evidence="1">Uncharacterized protein</fullName>
    </submittedName>
</protein>
<evidence type="ECO:0000313" key="2">
    <source>
        <dbReference type="Proteomes" id="UP001162060"/>
    </source>
</evidence>
<organism evidence="1 2">
    <name type="scientific">Peronospora matthiolae</name>
    <dbReference type="NCBI Taxonomy" id="2874970"/>
    <lineage>
        <taxon>Eukaryota</taxon>
        <taxon>Sar</taxon>
        <taxon>Stramenopiles</taxon>
        <taxon>Oomycota</taxon>
        <taxon>Peronosporomycetes</taxon>
        <taxon>Peronosporales</taxon>
        <taxon>Peronosporaceae</taxon>
        <taxon>Peronospora</taxon>
    </lineage>
</organism>
<gene>
    <name evidence="1" type="ORF">PM001_LOCUS8347</name>
</gene>